<dbReference type="EMBL" id="JAVYJV010000012">
    <property type="protein sequence ID" value="KAK4357422.1"/>
    <property type="molecule type" value="Genomic_DNA"/>
</dbReference>
<keyword evidence="3" id="KW-1185">Reference proteome</keyword>
<feature type="domain" description="PPM-type phosphatase" evidence="1">
    <location>
        <begin position="1"/>
        <end position="337"/>
    </location>
</feature>
<reference evidence="2" key="1">
    <citation type="submission" date="2023-12" db="EMBL/GenBank/DDBJ databases">
        <title>Genome assembly of Anisodus tanguticus.</title>
        <authorList>
            <person name="Wang Y.-J."/>
        </authorList>
    </citation>
    <scope>NUCLEOTIDE SEQUENCE</scope>
    <source>
        <strain evidence="2">KB-2021</strain>
        <tissue evidence="2">Leaf</tissue>
    </source>
</reference>
<dbReference type="PROSITE" id="PS51746">
    <property type="entry name" value="PPM_2"/>
    <property type="match status" value="1"/>
</dbReference>
<evidence type="ECO:0000259" key="1">
    <source>
        <dbReference type="PROSITE" id="PS51746"/>
    </source>
</evidence>
<comment type="caution">
    <text evidence="2">The sequence shown here is derived from an EMBL/GenBank/DDBJ whole genome shotgun (WGS) entry which is preliminary data.</text>
</comment>
<dbReference type="SUPFAM" id="SSF56112">
    <property type="entry name" value="Protein kinase-like (PK-like)"/>
    <property type="match status" value="1"/>
</dbReference>
<dbReference type="InterPro" id="IPR036457">
    <property type="entry name" value="PPM-type-like_dom_sf"/>
</dbReference>
<dbReference type="Gene3D" id="1.10.510.10">
    <property type="entry name" value="Transferase(Phosphotransferase) domain 1"/>
    <property type="match status" value="1"/>
</dbReference>
<dbReference type="SUPFAM" id="SSF81606">
    <property type="entry name" value="PP2C-like"/>
    <property type="match status" value="1"/>
</dbReference>
<evidence type="ECO:0000313" key="3">
    <source>
        <dbReference type="Proteomes" id="UP001291623"/>
    </source>
</evidence>
<dbReference type="InterPro" id="IPR015655">
    <property type="entry name" value="PP2C"/>
</dbReference>
<dbReference type="AlphaFoldDB" id="A0AAE1RUS0"/>
<evidence type="ECO:0000313" key="2">
    <source>
        <dbReference type="EMBL" id="KAK4357422.1"/>
    </source>
</evidence>
<dbReference type="Gene3D" id="3.60.40.10">
    <property type="entry name" value="PPM-type phosphatase domain"/>
    <property type="match status" value="1"/>
</dbReference>
<dbReference type="Proteomes" id="UP001291623">
    <property type="component" value="Unassembled WGS sequence"/>
</dbReference>
<organism evidence="2 3">
    <name type="scientific">Anisodus tanguticus</name>
    <dbReference type="NCBI Taxonomy" id="243964"/>
    <lineage>
        <taxon>Eukaryota</taxon>
        <taxon>Viridiplantae</taxon>
        <taxon>Streptophyta</taxon>
        <taxon>Embryophyta</taxon>
        <taxon>Tracheophyta</taxon>
        <taxon>Spermatophyta</taxon>
        <taxon>Magnoliopsida</taxon>
        <taxon>eudicotyledons</taxon>
        <taxon>Gunneridae</taxon>
        <taxon>Pentapetalae</taxon>
        <taxon>asterids</taxon>
        <taxon>lamiids</taxon>
        <taxon>Solanales</taxon>
        <taxon>Solanaceae</taxon>
        <taxon>Solanoideae</taxon>
        <taxon>Hyoscyameae</taxon>
        <taxon>Anisodus</taxon>
    </lineage>
</organism>
<name>A0AAE1RUS0_9SOLA</name>
<dbReference type="SMART" id="SM00332">
    <property type="entry name" value="PP2Cc"/>
    <property type="match status" value="1"/>
</dbReference>
<sequence length="414" mass="46481">MLGGNGITEVTVGVVTVFDGHNGAEATLSRKMIGLLPNERGQSTLRDLNWKLDELNFGREALLRAIDDIDSAFSRDAFRHNFDSGSTATVILMAENQILVANIGDSKAVLCSEESKSQEEAKANLLRLYRQTRGFGIFEPVKNFRSFKLAAPDQCPFLIAKELTKDHHPYRDDERSGVETAGGHGKLIILCIKYLVSSEWEVWQDRVEMRELGKGDDGVGSEEKNMRAGVGGFSLSSLSIFRRIIDFASSVDEFTLKHLYGSIGPSRAEQTYEYTPPEALLNAMILELVLGTPDVFQVSSRTRALLDQHLEGWNESLKELAYKLRSFMEMCILSAGVTSKLHQTKSKYDQASASPAPWKCSEDFFSRQIKNRDPLKIGFPNIWVLRLVHELLQWNPEDGLSVDEALKHPYFSQR</sequence>
<proteinExistence type="predicted"/>
<dbReference type="Pfam" id="PF00481">
    <property type="entry name" value="PP2C"/>
    <property type="match status" value="1"/>
</dbReference>
<dbReference type="PANTHER" id="PTHR47992">
    <property type="entry name" value="PROTEIN PHOSPHATASE"/>
    <property type="match status" value="1"/>
</dbReference>
<dbReference type="InterPro" id="IPR001932">
    <property type="entry name" value="PPM-type_phosphatase-like_dom"/>
</dbReference>
<gene>
    <name evidence="2" type="ORF">RND71_023032</name>
</gene>
<protein>
    <recommendedName>
        <fullName evidence="1">PPM-type phosphatase domain-containing protein</fullName>
    </recommendedName>
</protein>
<dbReference type="GO" id="GO:0004722">
    <property type="term" value="F:protein serine/threonine phosphatase activity"/>
    <property type="evidence" value="ECO:0007669"/>
    <property type="project" value="InterPro"/>
</dbReference>
<accession>A0AAE1RUS0</accession>
<dbReference type="InterPro" id="IPR011009">
    <property type="entry name" value="Kinase-like_dom_sf"/>
</dbReference>